<dbReference type="PANTHER" id="PTHR12137">
    <property type="entry name" value="CARBOHYDRATE SULFOTRANSFERASE"/>
    <property type="match status" value="1"/>
</dbReference>
<dbReference type="Proteomes" id="UP000305471">
    <property type="component" value="Unassembled WGS sequence"/>
</dbReference>
<sequence length="224" mass="26649">MISHEYRCIFIHIPKCAGTSIEHALGHFEGHKGRAGQDHRSIRMVCQPGPKVSEIFQQENLKDFIRRIREQYRKHANPENGVMPSEDEYNSYYKFTIVRNPVERAYSWYKNALRDPIHQKNYGIDPNDSFDQFMRKFAGKGFLRPQTYWLKDYSGAIPMDFIGKFENLSKDYEIICRELGIKDFHLPHKIEGQTSKEKKIEDKTIEFINRFYAEDFERFGYRFG</sequence>
<dbReference type="Pfam" id="PF03567">
    <property type="entry name" value="Sulfotransfer_2"/>
    <property type="match status" value="1"/>
</dbReference>
<protein>
    <submittedName>
        <fullName evidence="8">Sulfotransferase family protein</fullName>
    </submittedName>
</protein>
<dbReference type="InterPro" id="IPR027417">
    <property type="entry name" value="P-loop_NTPase"/>
</dbReference>
<dbReference type="InterPro" id="IPR005331">
    <property type="entry name" value="Sulfotransferase"/>
</dbReference>
<dbReference type="PANTHER" id="PTHR12137:SF54">
    <property type="entry name" value="CARBOHYDRATE SULFOTRANSFERASE"/>
    <property type="match status" value="1"/>
</dbReference>
<dbReference type="SUPFAM" id="SSF52540">
    <property type="entry name" value="P-loop containing nucleoside triphosphate hydrolases"/>
    <property type="match status" value="1"/>
</dbReference>
<evidence type="ECO:0000313" key="8">
    <source>
        <dbReference type="EMBL" id="TKB05204.1"/>
    </source>
</evidence>
<keyword evidence="6" id="KW-0472">Membrane</keyword>
<evidence type="ECO:0000256" key="6">
    <source>
        <dbReference type="ARBA" id="ARBA00023136"/>
    </source>
</evidence>
<dbReference type="GO" id="GO:0016020">
    <property type="term" value="C:membrane"/>
    <property type="evidence" value="ECO:0007669"/>
    <property type="project" value="InterPro"/>
</dbReference>
<evidence type="ECO:0000313" key="9">
    <source>
        <dbReference type="Proteomes" id="UP000305471"/>
    </source>
</evidence>
<dbReference type="AlphaFoldDB" id="A0A4U0ZLD5"/>
<keyword evidence="3" id="KW-0812">Transmembrane</keyword>
<dbReference type="Gene3D" id="3.40.50.300">
    <property type="entry name" value="P-loop containing nucleotide triphosphate hydrolases"/>
    <property type="match status" value="1"/>
</dbReference>
<comment type="subcellular location">
    <subcellularLocation>
        <location evidence="1">Golgi apparatus membrane</location>
        <topology evidence="1">Single-pass type II membrane protein</topology>
    </subcellularLocation>
</comment>
<evidence type="ECO:0000256" key="2">
    <source>
        <dbReference type="ARBA" id="ARBA00022679"/>
    </source>
</evidence>
<keyword evidence="7" id="KW-0325">Glycoprotein</keyword>
<dbReference type="GO" id="GO:0016051">
    <property type="term" value="P:carbohydrate biosynthetic process"/>
    <property type="evidence" value="ECO:0007669"/>
    <property type="project" value="InterPro"/>
</dbReference>
<evidence type="ECO:0000256" key="5">
    <source>
        <dbReference type="ARBA" id="ARBA00023034"/>
    </source>
</evidence>
<dbReference type="EMBL" id="SWCO01000001">
    <property type="protein sequence ID" value="TKB05204.1"/>
    <property type="molecule type" value="Genomic_DNA"/>
</dbReference>
<dbReference type="GO" id="GO:0008146">
    <property type="term" value="F:sulfotransferase activity"/>
    <property type="evidence" value="ECO:0007669"/>
    <property type="project" value="InterPro"/>
</dbReference>
<dbReference type="RefSeq" id="WP_136780960.1">
    <property type="nucleotide sequence ID" value="NZ_SWCO01000001.1"/>
</dbReference>
<keyword evidence="2 8" id="KW-0808">Transferase</keyword>
<name>A0A4U0ZLD5_9ALTE</name>
<organism evidence="8 9">
    <name type="scientific">Alteromonas portus</name>
    <dbReference type="NCBI Taxonomy" id="2565549"/>
    <lineage>
        <taxon>Bacteria</taxon>
        <taxon>Pseudomonadati</taxon>
        <taxon>Pseudomonadota</taxon>
        <taxon>Gammaproteobacteria</taxon>
        <taxon>Alteromonadales</taxon>
        <taxon>Alteromonadaceae</taxon>
        <taxon>Alteromonas/Salinimonas group</taxon>
        <taxon>Alteromonas</taxon>
    </lineage>
</organism>
<reference evidence="8 9" key="1">
    <citation type="submission" date="2019-04" db="EMBL/GenBank/DDBJ databases">
        <title>Alteromonas portus sp. nov., an alginate lyase-excreting marine bacterium.</title>
        <authorList>
            <person name="Huang H."/>
            <person name="Mo K."/>
            <person name="Bao S."/>
        </authorList>
    </citation>
    <scope>NUCLEOTIDE SEQUENCE [LARGE SCALE GENOMIC DNA]</scope>
    <source>
        <strain evidence="8 9">HB161718</strain>
    </source>
</reference>
<dbReference type="OrthoDB" id="288532at2"/>
<evidence type="ECO:0000256" key="3">
    <source>
        <dbReference type="ARBA" id="ARBA00022692"/>
    </source>
</evidence>
<keyword evidence="5" id="KW-0333">Golgi apparatus</keyword>
<keyword evidence="9" id="KW-1185">Reference proteome</keyword>
<dbReference type="InterPro" id="IPR018011">
    <property type="entry name" value="Carb_sulfotrans_8-10"/>
</dbReference>
<evidence type="ECO:0000256" key="7">
    <source>
        <dbReference type="ARBA" id="ARBA00023180"/>
    </source>
</evidence>
<comment type="caution">
    <text evidence="8">The sequence shown here is derived from an EMBL/GenBank/DDBJ whole genome shotgun (WGS) entry which is preliminary data.</text>
</comment>
<accession>A0A4U0ZLD5</accession>
<evidence type="ECO:0000256" key="1">
    <source>
        <dbReference type="ARBA" id="ARBA00004323"/>
    </source>
</evidence>
<gene>
    <name evidence="8" type="ORF">E5672_03730</name>
</gene>
<evidence type="ECO:0000256" key="4">
    <source>
        <dbReference type="ARBA" id="ARBA00022989"/>
    </source>
</evidence>
<keyword evidence="4" id="KW-1133">Transmembrane helix</keyword>
<proteinExistence type="predicted"/>